<sequence length="556" mass="62655">MIPWRPLGMLVFGLTVIFIFIRLHGNGYDFPVRIARCKDKLEFRKPDRTYMEISGVYHDHFRDWNADHAGSEGDSKDHEQRFMAGWSSQWHLGKKKNKQADPAISASNDIDLGVTDNIQQWIWMTNIWHDDGDCGPGHLRQYRRRLDHTLASDNTSTWELMYVHKFPGVITHSSLSKRIISEPPLGDVQGTDGISSTEQTSRESIRLAIVYKVAREESVIYHSRVYHFGIFQGISELGECKSKSTETETCHTHEPFLNFDYTLPGSMSIKDFTLEHDTIIYSRLGDTTAFRSLKLPRLEPGSTSFQHPYVLPSGEPGTALEQKEIFHTEKVSLSKYHPTAKVRSADGSSFHMPVADRICSLEIKQGSLAESNGNQEVQHSQQTLNKKSGAAGYRTLSSIFRSQWSETRIDIGSTYSMDTDYGVVSDAGDIMALKTTRNGVLILKRNIEKSTSLHENGPWQLSMVMDDTQYNPLTGVIAKREVLAMKVVRVPMQFSEEMDSAKNKGKDETAQDPDEQDKKDESVSPSAHVPENQVAEIHNILGMIAVVAAFVISEAR</sequence>
<organism evidence="2 3">
    <name type="scientific">Entomortierella chlamydospora</name>
    <dbReference type="NCBI Taxonomy" id="101097"/>
    <lineage>
        <taxon>Eukaryota</taxon>
        <taxon>Fungi</taxon>
        <taxon>Fungi incertae sedis</taxon>
        <taxon>Mucoromycota</taxon>
        <taxon>Mortierellomycotina</taxon>
        <taxon>Mortierellomycetes</taxon>
        <taxon>Mortierellales</taxon>
        <taxon>Mortierellaceae</taxon>
        <taxon>Entomortierella</taxon>
    </lineage>
</organism>
<accession>A0A9P6T3R8</accession>
<dbReference type="AlphaFoldDB" id="A0A9P6T3R8"/>
<dbReference type="Proteomes" id="UP000703661">
    <property type="component" value="Unassembled WGS sequence"/>
</dbReference>
<evidence type="ECO:0000256" key="1">
    <source>
        <dbReference type="SAM" id="MobiDB-lite"/>
    </source>
</evidence>
<keyword evidence="3" id="KW-1185">Reference proteome</keyword>
<evidence type="ECO:0000313" key="3">
    <source>
        <dbReference type="Proteomes" id="UP000703661"/>
    </source>
</evidence>
<feature type="region of interest" description="Disordered" evidence="1">
    <location>
        <begin position="496"/>
        <end position="530"/>
    </location>
</feature>
<gene>
    <name evidence="2" type="ORF">BGZ80_011392</name>
</gene>
<proteinExistence type="predicted"/>
<protein>
    <submittedName>
        <fullName evidence="2">Uncharacterized protein</fullName>
    </submittedName>
</protein>
<feature type="compositionally biased region" description="Basic and acidic residues" evidence="1">
    <location>
        <begin position="499"/>
        <end position="509"/>
    </location>
</feature>
<name>A0A9P6T3R8_9FUNG</name>
<comment type="caution">
    <text evidence="2">The sequence shown here is derived from an EMBL/GenBank/DDBJ whole genome shotgun (WGS) entry which is preliminary data.</text>
</comment>
<reference evidence="2" key="1">
    <citation type="journal article" date="2020" name="Fungal Divers.">
        <title>Resolving the Mortierellaceae phylogeny through synthesis of multi-gene phylogenetics and phylogenomics.</title>
        <authorList>
            <person name="Vandepol N."/>
            <person name="Liber J."/>
            <person name="Desiro A."/>
            <person name="Na H."/>
            <person name="Kennedy M."/>
            <person name="Barry K."/>
            <person name="Grigoriev I.V."/>
            <person name="Miller A.N."/>
            <person name="O'Donnell K."/>
            <person name="Stajich J.E."/>
            <person name="Bonito G."/>
        </authorList>
    </citation>
    <scope>NUCLEOTIDE SEQUENCE</scope>
    <source>
        <strain evidence="2">NRRL 2769</strain>
    </source>
</reference>
<evidence type="ECO:0000313" key="2">
    <source>
        <dbReference type="EMBL" id="KAG0022721.1"/>
    </source>
</evidence>
<dbReference type="EMBL" id="JAAAID010000091">
    <property type="protein sequence ID" value="KAG0022721.1"/>
    <property type="molecule type" value="Genomic_DNA"/>
</dbReference>